<evidence type="ECO:0000256" key="7">
    <source>
        <dbReference type="ARBA" id="ARBA00022801"/>
    </source>
</evidence>
<dbReference type="SMART" id="SM00382">
    <property type="entry name" value="AAA"/>
    <property type="match status" value="2"/>
</dbReference>
<evidence type="ECO:0000256" key="1">
    <source>
        <dbReference type="ARBA" id="ARBA00012513"/>
    </source>
</evidence>
<keyword evidence="6" id="KW-0418">Kinase</keyword>
<feature type="domain" description="KaiC" evidence="11">
    <location>
        <begin position="7"/>
        <end position="247"/>
    </location>
</feature>
<dbReference type="InterPro" id="IPR027417">
    <property type="entry name" value="P-loop_NTPase"/>
</dbReference>
<gene>
    <name evidence="12" type="ORF">J2Z17_004541</name>
</gene>
<dbReference type="PANTHER" id="PTHR42926">
    <property type="match status" value="1"/>
</dbReference>
<feature type="domain" description="KaiC" evidence="11">
    <location>
        <begin position="249"/>
        <end position="481"/>
    </location>
</feature>
<dbReference type="Pfam" id="PF06745">
    <property type="entry name" value="ATPase"/>
    <property type="match status" value="2"/>
</dbReference>
<dbReference type="InterPro" id="IPR014774">
    <property type="entry name" value="KaiC-like_dom"/>
</dbReference>
<dbReference type="RefSeq" id="WP_209948552.1">
    <property type="nucleotide sequence ID" value="NZ_JAGGJU010000015.1"/>
</dbReference>
<keyword evidence="4" id="KW-0677">Repeat</keyword>
<evidence type="ECO:0000256" key="8">
    <source>
        <dbReference type="ARBA" id="ARBA00023125"/>
    </source>
</evidence>
<organism evidence="12 13">
    <name type="scientific">Rhizobium halophytocola</name>
    <dbReference type="NCBI Taxonomy" id="735519"/>
    <lineage>
        <taxon>Bacteria</taxon>
        <taxon>Pseudomonadati</taxon>
        <taxon>Pseudomonadota</taxon>
        <taxon>Alphaproteobacteria</taxon>
        <taxon>Hyphomicrobiales</taxon>
        <taxon>Rhizobiaceae</taxon>
        <taxon>Rhizobium/Agrobacterium group</taxon>
        <taxon>Rhizobium</taxon>
    </lineage>
</organism>
<dbReference type="CDD" id="cd19488">
    <property type="entry name" value="KaiC-like_N"/>
    <property type="match status" value="1"/>
</dbReference>
<dbReference type="InterPro" id="IPR010624">
    <property type="entry name" value="KaiC_dom"/>
</dbReference>
<dbReference type="SUPFAM" id="SSF52540">
    <property type="entry name" value="P-loop containing nucleoside triphosphate hydrolases"/>
    <property type="match status" value="2"/>
</dbReference>
<evidence type="ECO:0000256" key="3">
    <source>
        <dbReference type="ARBA" id="ARBA00022679"/>
    </source>
</evidence>
<keyword evidence="5" id="KW-0227">DNA damage</keyword>
<evidence type="ECO:0000256" key="4">
    <source>
        <dbReference type="ARBA" id="ARBA00022737"/>
    </source>
</evidence>
<dbReference type="InterPro" id="IPR020588">
    <property type="entry name" value="RecA_ATP-bd"/>
</dbReference>
<dbReference type="EMBL" id="JAGGJU010000015">
    <property type="protein sequence ID" value="MBP1853082.1"/>
    <property type="molecule type" value="Genomic_DNA"/>
</dbReference>
<keyword evidence="8" id="KW-0238">DNA-binding</keyword>
<dbReference type="Gene3D" id="3.40.50.300">
    <property type="entry name" value="P-loop containing nucleotide triphosphate hydrolases"/>
    <property type="match status" value="2"/>
</dbReference>
<keyword evidence="13" id="KW-1185">Reference proteome</keyword>
<protein>
    <recommendedName>
        <fullName evidence="1">non-specific serine/threonine protein kinase</fullName>
        <ecNumber evidence="1">2.7.11.1</ecNumber>
    </recommendedName>
</protein>
<evidence type="ECO:0000256" key="5">
    <source>
        <dbReference type="ARBA" id="ARBA00022763"/>
    </source>
</evidence>
<dbReference type="InterPro" id="IPR003593">
    <property type="entry name" value="AAA+_ATPase"/>
</dbReference>
<evidence type="ECO:0000256" key="2">
    <source>
        <dbReference type="ARBA" id="ARBA00022553"/>
    </source>
</evidence>
<keyword evidence="7" id="KW-0378">Hydrolase</keyword>
<dbReference type="Proteomes" id="UP000759443">
    <property type="component" value="Unassembled WGS sequence"/>
</dbReference>
<keyword evidence="2" id="KW-0597">Phosphoprotein</keyword>
<dbReference type="PANTHER" id="PTHR42926:SF1">
    <property type="entry name" value="CIRCADIAN CLOCK OSCILLATOR PROTEIN KAIC 1"/>
    <property type="match status" value="1"/>
</dbReference>
<dbReference type="InterPro" id="IPR051347">
    <property type="entry name" value="Circadian_clock_KaiC-rel"/>
</dbReference>
<dbReference type="PIRSF" id="PIRSF039117">
    <property type="entry name" value="KaiC"/>
    <property type="match status" value="1"/>
</dbReference>
<sequence>MGRYMSEMARTGVQGLDDVLSGGFTRGHVFLLEGSPGTGKTTIAMQFLLEGAALGERCLYISLSETEQELRDCARSHGMQVDDAVEIFELVPPESLLDAEQQQSLLYSSDLELGETTKLIFEAFERLKPQRVVIDSLSEIRLLAQSSLRYRRQILALKHYFSRSDATVLLLDDMTSDALDKTVHSVVHGVIHLEQLAPDYGSERRRLRVIKYRGLSFRGGYHDFIIRTGGVAVFPRLRAVEHKTGFERTTLKSGIREFDDLLGGGVERGSSTLLIGPAGTGKSLFALNFINAAVKRGEKAAIFVFDEELGLLFTRTKPMGLDLEKMRDDGMIHIEQLDAAELSPGEFAQRVRDKVATFDAKTVVIDSINGYQASMPGENALVLHMHELLQYLNRQGANTFLTVAQHGLVGDMKSPVDVTYLADTVILLRYFEAMGKVRRAVSVIKKRTGRHEDTIREFKITGEGLTLGEPLSGFQGVLRGVPNFIGDRGPLLPLADKDADYS</sequence>
<evidence type="ECO:0000313" key="12">
    <source>
        <dbReference type="EMBL" id="MBP1853082.1"/>
    </source>
</evidence>
<name>A0ABS4E583_9HYPH</name>
<comment type="caution">
    <text evidence="12">The sequence shown here is derived from an EMBL/GenBank/DDBJ whole genome shotgun (WGS) entry which is preliminary data.</text>
</comment>
<evidence type="ECO:0000259" key="11">
    <source>
        <dbReference type="PROSITE" id="PS51146"/>
    </source>
</evidence>
<proteinExistence type="predicted"/>
<evidence type="ECO:0000313" key="13">
    <source>
        <dbReference type="Proteomes" id="UP000759443"/>
    </source>
</evidence>
<evidence type="ECO:0000256" key="9">
    <source>
        <dbReference type="ARBA" id="ARBA00023204"/>
    </source>
</evidence>
<feature type="domain" description="RecA family profile 1" evidence="10">
    <location>
        <begin position="5"/>
        <end position="174"/>
    </location>
</feature>
<dbReference type="PROSITE" id="PS50162">
    <property type="entry name" value="RECA_2"/>
    <property type="match status" value="1"/>
</dbReference>
<dbReference type="CDD" id="cd19487">
    <property type="entry name" value="KaiC-like_C"/>
    <property type="match status" value="1"/>
</dbReference>
<dbReference type="InterPro" id="IPR030665">
    <property type="entry name" value="KaiC"/>
</dbReference>
<dbReference type="EC" id="2.7.11.1" evidence="1"/>
<keyword evidence="3" id="KW-0808">Transferase</keyword>
<evidence type="ECO:0000259" key="10">
    <source>
        <dbReference type="PROSITE" id="PS50162"/>
    </source>
</evidence>
<dbReference type="PRINTS" id="PR01874">
    <property type="entry name" value="DNAREPAIRADA"/>
</dbReference>
<keyword evidence="9" id="KW-0234">DNA repair</keyword>
<reference evidence="12 13" key="1">
    <citation type="submission" date="2021-03" db="EMBL/GenBank/DDBJ databases">
        <title>Genomic Encyclopedia of Type Strains, Phase IV (KMG-IV): sequencing the most valuable type-strain genomes for metagenomic binning, comparative biology and taxonomic classification.</title>
        <authorList>
            <person name="Goeker M."/>
        </authorList>
    </citation>
    <scope>NUCLEOTIDE SEQUENCE [LARGE SCALE GENOMIC DNA]</scope>
    <source>
        <strain evidence="12 13">DSM 21600</strain>
    </source>
</reference>
<accession>A0ABS4E583</accession>
<evidence type="ECO:0000256" key="6">
    <source>
        <dbReference type="ARBA" id="ARBA00022777"/>
    </source>
</evidence>
<dbReference type="PROSITE" id="PS51146">
    <property type="entry name" value="KAIC"/>
    <property type="match status" value="2"/>
</dbReference>